<reference evidence="2" key="1">
    <citation type="submission" date="2021-01" db="EMBL/GenBank/DDBJ databases">
        <title>Genome sequence of strain Noviherbaspirillum sp. DKR-6.</title>
        <authorList>
            <person name="Chaudhary D.K."/>
        </authorList>
    </citation>
    <scope>NUCLEOTIDE SEQUENCE</scope>
    <source>
        <strain evidence="2">DKR-6</strain>
    </source>
</reference>
<dbReference type="Proteomes" id="UP000622890">
    <property type="component" value="Unassembled WGS sequence"/>
</dbReference>
<organism evidence="2 3">
    <name type="scientific">Noviherbaspirillum pedocola</name>
    <dbReference type="NCBI Taxonomy" id="2801341"/>
    <lineage>
        <taxon>Bacteria</taxon>
        <taxon>Pseudomonadati</taxon>
        <taxon>Pseudomonadota</taxon>
        <taxon>Betaproteobacteria</taxon>
        <taxon>Burkholderiales</taxon>
        <taxon>Oxalobacteraceae</taxon>
        <taxon>Noviherbaspirillum</taxon>
    </lineage>
</organism>
<keyword evidence="1" id="KW-1277">Toxin-antitoxin system</keyword>
<proteinExistence type="predicted"/>
<keyword evidence="3" id="KW-1185">Reference proteome</keyword>
<dbReference type="InterPro" id="IPR035093">
    <property type="entry name" value="RelE/ParE_toxin_dom_sf"/>
</dbReference>
<sequence>MARIELAAGVANDFDRILDHLRSHQSPRGLEELAMIMEALDVLAHNPRIGRPVPGGKRELIIGASGNGYVALYRYFEEADLVAVLGLRSQREARHSH</sequence>
<accession>A0A934W6H3</accession>
<evidence type="ECO:0000313" key="3">
    <source>
        <dbReference type="Proteomes" id="UP000622890"/>
    </source>
</evidence>
<evidence type="ECO:0000256" key="1">
    <source>
        <dbReference type="ARBA" id="ARBA00022649"/>
    </source>
</evidence>
<protein>
    <submittedName>
        <fullName evidence="2">Type II toxin-antitoxin system RelE/ParE family toxin</fullName>
    </submittedName>
</protein>
<comment type="caution">
    <text evidence="2">The sequence shown here is derived from an EMBL/GenBank/DDBJ whole genome shotgun (WGS) entry which is preliminary data.</text>
</comment>
<dbReference type="Gene3D" id="3.30.2310.20">
    <property type="entry name" value="RelE-like"/>
    <property type="match status" value="1"/>
</dbReference>
<dbReference type="EMBL" id="JAEPBG010000003">
    <property type="protein sequence ID" value="MBK4735100.1"/>
    <property type="molecule type" value="Genomic_DNA"/>
</dbReference>
<dbReference type="Pfam" id="PF05016">
    <property type="entry name" value="ParE_toxin"/>
    <property type="match status" value="1"/>
</dbReference>
<dbReference type="AlphaFoldDB" id="A0A934W6H3"/>
<evidence type="ECO:0000313" key="2">
    <source>
        <dbReference type="EMBL" id="MBK4735100.1"/>
    </source>
</evidence>
<dbReference type="InterPro" id="IPR007712">
    <property type="entry name" value="RelE/ParE_toxin"/>
</dbReference>
<gene>
    <name evidence="2" type="ORF">JJB74_10810</name>
</gene>
<name>A0A934W6H3_9BURK</name>
<dbReference type="RefSeq" id="WP_200591854.1">
    <property type="nucleotide sequence ID" value="NZ_JAEPBG010000003.1"/>
</dbReference>